<gene>
    <name evidence="4" type="ORF">TeGR_g3845</name>
</gene>
<evidence type="ECO:0000256" key="2">
    <source>
        <dbReference type="SAM" id="Phobius"/>
    </source>
</evidence>
<evidence type="ECO:0000313" key="4">
    <source>
        <dbReference type="EMBL" id="GMI21116.1"/>
    </source>
</evidence>
<proteinExistence type="predicted"/>
<keyword evidence="2" id="KW-0812">Transmembrane</keyword>
<accession>A0ABQ6M7R5</accession>
<protein>
    <recommendedName>
        <fullName evidence="3">Endoplasmic reticulum vesicle transporter N-terminal domain-containing protein</fullName>
    </recommendedName>
</protein>
<comment type="caution">
    <text evidence="4">The sequence shown here is derived from an EMBL/GenBank/DDBJ whole genome shotgun (WGS) entry which is preliminary data.</text>
</comment>
<organism evidence="4 5">
    <name type="scientific">Tetraparma gracilis</name>
    <dbReference type="NCBI Taxonomy" id="2962635"/>
    <lineage>
        <taxon>Eukaryota</taxon>
        <taxon>Sar</taxon>
        <taxon>Stramenopiles</taxon>
        <taxon>Ochrophyta</taxon>
        <taxon>Bolidophyceae</taxon>
        <taxon>Parmales</taxon>
        <taxon>Triparmaceae</taxon>
        <taxon>Tetraparma</taxon>
    </lineage>
</organism>
<feature type="non-terminal residue" evidence="4">
    <location>
        <position position="208"/>
    </location>
</feature>
<keyword evidence="2" id="KW-1133">Transmembrane helix</keyword>
<dbReference type="InterPro" id="IPR039542">
    <property type="entry name" value="Erv_N"/>
</dbReference>
<dbReference type="EMBL" id="BRYB01003814">
    <property type="protein sequence ID" value="GMI21116.1"/>
    <property type="molecule type" value="Genomic_DNA"/>
</dbReference>
<name>A0ABQ6M7R5_9STRA</name>
<dbReference type="Pfam" id="PF13850">
    <property type="entry name" value="ERGIC_N"/>
    <property type="match status" value="1"/>
</dbReference>
<keyword evidence="2" id="KW-0472">Membrane</keyword>
<dbReference type="Proteomes" id="UP001165060">
    <property type="component" value="Unassembled WGS sequence"/>
</dbReference>
<reference evidence="4 5" key="1">
    <citation type="journal article" date="2023" name="Commun. Biol.">
        <title>Genome analysis of Parmales, the sister group of diatoms, reveals the evolutionary specialization of diatoms from phago-mixotrophs to photoautotrophs.</title>
        <authorList>
            <person name="Ban H."/>
            <person name="Sato S."/>
            <person name="Yoshikawa S."/>
            <person name="Yamada K."/>
            <person name="Nakamura Y."/>
            <person name="Ichinomiya M."/>
            <person name="Sato N."/>
            <person name="Blanc-Mathieu R."/>
            <person name="Endo H."/>
            <person name="Kuwata A."/>
            <person name="Ogata H."/>
        </authorList>
    </citation>
    <scope>NUCLEOTIDE SEQUENCE [LARGE SCALE GENOMIC DNA]</scope>
</reference>
<feature type="region of interest" description="Disordered" evidence="1">
    <location>
        <begin position="84"/>
        <end position="117"/>
    </location>
</feature>
<evidence type="ECO:0000256" key="1">
    <source>
        <dbReference type="SAM" id="MobiDB-lite"/>
    </source>
</evidence>
<feature type="domain" description="Endoplasmic reticulum vesicle transporter N-terminal" evidence="3">
    <location>
        <begin position="16"/>
        <end position="85"/>
    </location>
</feature>
<evidence type="ECO:0000313" key="5">
    <source>
        <dbReference type="Proteomes" id="UP001165060"/>
    </source>
</evidence>
<evidence type="ECO:0000259" key="3">
    <source>
        <dbReference type="Pfam" id="PF13850"/>
    </source>
</evidence>
<feature type="compositionally biased region" description="Basic residues" evidence="1">
    <location>
        <begin position="100"/>
        <end position="116"/>
    </location>
</feature>
<keyword evidence="5" id="KW-1185">Reference proteome</keyword>
<sequence>MPPASLYASPLPGLATPSPAGGLFTLLASTLAALLLLSSLYQHALIDANSHLSVAANPDPSATVTIDVSVFFPHLSCSELSLDVSATRPDSPEDSAGRPLPKKHRKQPAPLQKRRLSSRERSLLADLGFGWVPEAPADDPQLRGDPARSKLGCAVAGAIPAGRVGGSFRVALADNVWGQVALLGASRVARDANCSHYVERVGFGRDFP</sequence>
<feature type="transmembrane region" description="Helical" evidence="2">
    <location>
        <begin position="20"/>
        <end position="41"/>
    </location>
</feature>